<dbReference type="InterPro" id="IPR050765">
    <property type="entry name" value="Riboflavin_Biosynth_HTPR"/>
</dbReference>
<keyword evidence="3" id="KW-1185">Reference proteome</keyword>
<protein>
    <submittedName>
        <fullName evidence="2">Dihydrofolate reductase</fullName>
    </submittedName>
</protein>
<dbReference type="GO" id="GO:0009231">
    <property type="term" value="P:riboflavin biosynthetic process"/>
    <property type="evidence" value="ECO:0007669"/>
    <property type="project" value="InterPro"/>
</dbReference>
<proteinExistence type="predicted"/>
<dbReference type="OrthoDB" id="3471498at2"/>
<dbReference type="STRING" id="419479.SAMN04488563_1176"/>
<gene>
    <name evidence="2" type="ORF">SAMN04488563_1176</name>
</gene>
<accession>A0A1H2HPZ7</accession>
<dbReference type="SUPFAM" id="SSF53597">
    <property type="entry name" value="Dihydrofolate reductase-like"/>
    <property type="match status" value="1"/>
</dbReference>
<dbReference type="PANTHER" id="PTHR38011">
    <property type="entry name" value="DIHYDROFOLATE REDUCTASE FAMILY PROTEIN (AFU_ORTHOLOGUE AFUA_8G06820)"/>
    <property type="match status" value="1"/>
</dbReference>
<name>A0A1H2HPZ7_9ACTN</name>
<evidence type="ECO:0000313" key="3">
    <source>
        <dbReference type="Proteomes" id="UP000182977"/>
    </source>
</evidence>
<dbReference type="Proteomes" id="UP000182977">
    <property type="component" value="Chromosome I"/>
</dbReference>
<dbReference type="EMBL" id="LT629791">
    <property type="protein sequence ID" value="SDU33882.1"/>
    <property type="molecule type" value="Genomic_DNA"/>
</dbReference>
<reference evidence="3" key="1">
    <citation type="submission" date="2016-10" db="EMBL/GenBank/DDBJ databases">
        <authorList>
            <person name="Varghese N."/>
            <person name="Submissions S."/>
        </authorList>
    </citation>
    <scope>NUCLEOTIDE SEQUENCE [LARGE SCALE GENOMIC DNA]</scope>
    <source>
        <strain evidence="3">DSM 45079</strain>
    </source>
</reference>
<dbReference type="Pfam" id="PF01872">
    <property type="entry name" value="RibD_C"/>
    <property type="match status" value="1"/>
</dbReference>
<sequence>MRKLIEYDHVSIDGRQAGEAWWTGQQQVVPGDQHFEYQLGLLSSAVGILLGRVTYEGFAQTWPTMTGDVADTINSLPKYVASRTLTETTWNAEILEGGDAVEAVASLKESGDGTLIKYGNGLFSRGLFEAGLIDELHLSVSPFIAGSGESLLSGLATTAVDLIGVTEVGNGTVVLAYAPRR</sequence>
<dbReference type="InterPro" id="IPR024072">
    <property type="entry name" value="DHFR-like_dom_sf"/>
</dbReference>
<dbReference type="GO" id="GO:0008703">
    <property type="term" value="F:5-amino-6-(5-phosphoribosylamino)uracil reductase activity"/>
    <property type="evidence" value="ECO:0007669"/>
    <property type="project" value="InterPro"/>
</dbReference>
<feature type="domain" description="Bacterial bifunctional deaminase-reductase C-terminal" evidence="1">
    <location>
        <begin position="10"/>
        <end position="174"/>
    </location>
</feature>
<evidence type="ECO:0000259" key="1">
    <source>
        <dbReference type="Pfam" id="PF01872"/>
    </source>
</evidence>
<dbReference type="InterPro" id="IPR002734">
    <property type="entry name" value="RibDG_C"/>
</dbReference>
<dbReference type="PANTHER" id="PTHR38011:SF11">
    <property type="entry name" value="2,5-DIAMINO-6-RIBOSYLAMINO-4(3H)-PYRIMIDINONE 5'-PHOSPHATE REDUCTASE"/>
    <property type="match status" value="1"/>
</dbReference>
<organism evidence="2 3">
    <name type="scientific">Jiangella alkaliphila</name>
    <dbReference type="NCBI Taxonomy" id="419479"/>
    <lineage>
        <taxon>Bacteria</taxon>
        <taxon>Bacillati</taxon>
        <taxon>Actinomycetota</taxon>
        <taxon>Actinomycetes</taxon>
        <taxon>Jiangellales</taxon>
        <taxon>Jiangellaceae</taxon>
        <taxon>Jiangella</taxon>
    </lineage>
</organism>
<evidence type="ECO:0000313" key="2">
    <source>
        <dbReference type="EMBL" id="SDU33882.1"/>
    </source>
</evidence>
<dbReference type="Gene3D" id="3.40.430.10">
    <property type="entry name" value="Dihydrofolate Reductase, subunit A"/>
    <property type="match status" value="1"/>
</dbReference>
<dbReference type="RefSeq" id="WP_046766976.1">
    <property type="nucleotide sequence ID" value="NZ_KQ061220.1"/>
</dbReference>
<dbReference type="AlphaFoldDB" id="A0A1H2HPZ7"/>